<sequence length="171" mass="19672">MPPKKELVLKLTSFRYRAKDVSEEQFHEYTSKDHGPKAARIQQRHGALRVEQYHTPSAIRDLVKDKMPWINRPGWSVDDHDVQISYWVRTLEQAHAILMDPEFQALVQEASGYQDDDRATFAAGWVEVYVEDGKLVNMDEQGNTVYQESFAAKCTLGSDSKRTEMPEGQNI</sequence>
<name>A0AAJ0FW83_9HYPO</name>
<dbReference type="GO" id="GO:0016491">
    <property type="term" value="F:oxidoreductase activity"/>
    <property type="evidence" value="ECO:0007669"/>
    <property type="project" value="InterPro"/>
</dbReference>
<dbReference type="AlphaFoldDB" id="A0AAJ0FW83"/>
<keyword evidence="4" id="KW-1185">Reference proteome</keyword>
<organism evidence="3 4">
    <name type="scientific">Conoideocrella luteorostrata</name>
    <dbReference type="NCBI Taxonomy" id="1105319"/>
    <lineage>
        <taxon>Eukaryota</taxon>
        <taxon>Fungi</taxon>
        <taxon>Dikarya</taxon>
        <taxon>Ascomycota</taxon>
        <taxon>Pezizomycotina</taxon>
        <taxon>Sordariomycetes</taxon>
        <taxon>Hypocreomycetidae</taxon>
        <taxon>Hypocreales</taxon>
        <taxon>Clavicipitaceae</taxon>
        <taxon>Conoideocrella</taxon>
    </lineage>
</organism>
<dbReference type="SUPFAM" id="SSF54909">
    <property type="entry name" value="Dimeric alpha+beta barrel"/>
    <property type="match status" value="1"/>
</dbReference>
<evidence type="ECO:0000313" key="4">
    <source>
        <dbReference type="Proteomes" id="UP001251528"/>
    </source>
</evidence>
<dbReference type="InterPro" id="IPR009799">
    <property type="entry name" value="EthD_dom"/>
</dbReference>
<dbReference type="Pfam" id="PF07110">
    <property type="entry name" value="EthD"/>
    <property type="match status" value="1"/>
</dbReference>
<dbReference type="InterPro" id="IPR011008">
    <property type="entry name" value="Dimeric_a/b-barrel"/>
</dbReference>
<evidence type="ECO:0000313" key="3">
    <source>
        <dbReference type="EMBL" id="KAK2591240.1"/>
    </source>
</evidence>
<protein>
    <recommendedName>
        <fullName evidence="2">EthD domain-containing protein</fullName>
    </recommendedName>
</protein>
<comment type="caution">
    <text evidence="3">The sequence shown here is derived from an EMBL/GenBank/DDBJ whole genome shotgun (WGS) entry which is preliminary data.</text>
</comment>
<dbReference type="EMBL" id="JASWJB010000352">
    <property type="protein sequence ID" value="KAK2591240.1"/>
    <property type="molecule type" value="Genomic_DNA"/>
</dbReference>
<evidence type="ECO:0000256" key="1">
    <source>
        <dbReference type="ARBA" id="ARBA00005986"/>
    </source>
</evidence>
<dbReference type="Proteomes" id="UP001251528">
    <property type="component" value="Unassembled WGS sequence"/>
</dbReference>
<reference evidence="3" key="1">
    <citation type="submission" date="2023-06" db="EMBL/GenBank/DDBJ databases">
        <title>Conoideocrella luteorostrata (Hypocreales: Clavicipitaceae), a potential biocontrol fungus for elongate hemlock scale in United States Christmas tree production areas.</title>
        <authorList>
            <person name="Barrett H."/>
            <person name="Lovett B."/>
            <person name="Macias A.M."/>
            <person name="Stajich J.E."/>
            <person name="Kasson M.T."/>
        </authorList>
    </citation>
    <scope>NUCLEOTIDE SEQUENCE</scope>
    <source>
        <strain evidence="3">ARSEF 14590</strain>
    </source>
</reference>
<comment type="similarity">
    <text evidence="1">Belongs to the tpcK family.</text>
</comment>
<dbReference type="Gene3D" id="3.30.70.100">
    <property type="match status" value="1"/>
</dbReference>
<proteinExistence type="inferred from homology"/>
<feature type="domain" description="EthD" evidence="2">
    <location>
        <begin position="20"/>
        <end position="109"/>
    </location>
</feature>
<gene>
    <name evidence="3" type="ORF">QQS21_011082</name>
</gene>
<evidence type="ECO:0000259" key="2">
    <source>
        <dbReference type="Pfam" id="PF07110"/>
    </source>
</evidence>
<accession>A0AAJ0FW83</accession>